<evidence type="ECO:0000313" key="2">
    <source>
        <dbReference type="Proteomes" id="UP000499080"/>
    </source>
</evidence>
<sequence length="82" mass="9100">MERLQLACYGTSDTSRDDSDRGRCVSNLSITYTHLCPLCIPTNLDTSSRTVRHPICQESLPSSSRSTLLTLDTSIVRLNPQT</sequence>
<evidence type="ECO:0000313" key="1">
    <source>
        <dbReference type="EMBL" id="GBM13859.1"/>
    </source>
</evidence>
<name>A0A4Y2DC80_ARAVE</name>
<keyword evidence="2" id="KW-1185">Reference proteome</keyword>
<dbReference type="EMBL" id="BGPR01000335">
    <property type="protein sequence ID" value="GBM13859.1"/>
    <property type="molecule type" value="Genomic_DNA"/>
</dbReference>
<protein>
    <submittedName>
        <fullName evidence="1">Uncharacterized protein</fullName>
    </submittedName>
</protein>
<dbReference type="Proteomes" id="UP000499080">
    <property type="component" value="Unassembled WGS sequence"/>
</dbReference>
<gene>
    <name evidence="1" type="ORF">AVEN_44118_1</name>
</gene>
<proteinExistence type="predicted"/>
<accession>A0A4Y2DC80</accession>
<reference evidence="1 2" key="1">
    <citation type="journal article" date="2019" name="Sci. Rep.">
        <title>Orb-weaving spider Araneus ventricosus genome elucidates the spidroin gene catalogue.</title>
        <authorList>
            <person name="Kono N."/>
            <person name="Nakamura H."/>
            <person name="Ohtoshi R."/>
            <person name="Moran D.A.P."/>
            <person name="Shinohara A."/>
            <person name="Yoshida Y."/>
            <person name="Fujiwara M."/>
            <person name="Mori M."/>
            <person name="Tomita M."/>
            <person name="Arakawa K."/>
        </authorList>
    </citation>
    <scope>NUCLEOTIDE SEQUENCE [LARGE SCALE GENOMIC DNA]</scope>
</reference>
<dbReference type="AlphaFoldDB" id="A0A4Y2DC80"/>
<organism evidence="1 2">
    <name type="scientific">Araneus ventricosus</name>
    <name type="common">Orbweaver spider</name>
    <name type="synonym">Epeira ventricosa</name>
    <dbReference type="NCBI Taxonomy" id="182803"/>
    <lineage>
        <taxon>Eukaryota</taxon>
        <taxon>Metazoa</taxon>
        <taxon>Ecdysozoa</taxon>
        <taxon>Arthropoda</taxon>
        <taxon>Chelicerata</taxon>
        <taxon>Arachnida</taxon>
        <taxon>Araneae</taxon>
        <taxon>Araneomorphae</taxon>
        <taxon>Entelegynae</taxon>
        <taxon>Araneoidea</taxon>
        <taxon>Araneidae</taxon>
        <taxon>Araneus</taxon>
    </lineage>
</organism>
<comment type="caution">
    <text evidence="1">The sequence shown here is derived from an EMBL/GenBank/DDBJ whole genome shotgun (WGS) entry which is preliminary data.</text>
</comment>